<feature type="region of interest" description="Disordered" evidence="1">
    <location>
        <begin position="53"/>
        <end position="95"/>
    </location>
</feature>
<accession>A0ABQ9H0N6</accession>
<feature type="compositionally biased region" description="Polar residues" evidence="1">
    <location>
        <begin position="66"/>
        <end position="78"/>
    </location>
</feature>
<name>A0ABQ9H0N6_9NEOP</name>
<dbReference type="InterPro" id="IPR008906">
    <property type="entry name" value="HATC_C_dom"/>
</dbReference>
<protein>
    <recommendedName>
        <fullName evidence="2">HAT C-terminal dimerisation domain-containing protein</fullName>
    </recommendedName>
</protein>
<dbReference type="InterPro" id="IPR012337">
    <property type="entry name" value="RNaseH-like_sf"/>
</dbReference>
<dbReference type="EMBL" id="JARBHB010000008">
    <property type="protein sequence ID" value="KAJ8877861.1"/>
    <property type="molecule type" value="Genomic_DNA"/>
</dbReference>
<proteinExistence type="predicted"/>
<comment type="caution">
    <text evidence="3">The sequence shown here is derived from an EMBL/GenBank/DDBJ whole genome shotgun (WGS) entry which is preliminary data.</text>
</comment>
<dbReference type="Pfam" id="PF05699">
    <property type="entry name" value="Dimer_Tnp_hAT"/>
    <property type="match status" value="1"/>
</dbReference>
<dbReference type="SUPFAM" id="SSF53098">
    <property type="entry name" value="Ribonuclease H-like"/>
    <property type="match status" value="1"/>
</dbReference>
<keyword evidence="4" id="KW-1185">Reference proteome</keyword>
<dbReference type="PANTHER" id="PTHR37162">
    <property type="entry name" value="HAT FAMILY DIMERISATION DOMAINCONTAINING PROTEIN-RELATED"/>
    <property type="match status" value="1"/>
</dbReference>
<sequence>MPHHRSGWGKAAKQGLALVGGMESAGLGADWVYLGKGDLEQMRVKQGEYRAASECKGGGSGDPRENQLTSVPSSTIPTRENLGATQPEIELGSPSWRREGLEPPTHLTHHFEHVLQTIARLYDGNPLGLDLATEYWCPIDAGFESFRTQPRQNTLSVFEKANVVLQSQKPQIHMLRAILIELFKDVITRFVKPTIVRNSSSVLEVDYHKRMNLKEDSDITIGNATSRAMCDLKPEEKWSLVGKIKSACGHFKYAHLSKVMLTILTIPHSIAESERIFSQVRKTRTQFRLSMSSETLDKLMVVKARQQGNYEQNFDSAFLKKAKSASRESLKKKSRHTLAAACFIASNEPGESVSGSPEGNDNAKGSVYCTGAQIVIHSAIIHCSGQPHSVRALIDPGSRASFITLECLQKLQQPYSQRNSPLTALGYTLLPAVLPDEIIMVEAIVVLQIASSVPQTPIRKQGWPYLSNLELAKPNHDKPQQVNVVAMPLAPKILMQAHYQLPALEPVHFDFTKIRLWHSDERFKR</sequence>
<dbReference type="PANTHER" id="PTHR37162:SF10">
    <property type="entry name" value="DUF4371 DOMAIN-CONTAINING PROTEIN"/>
    <property type="match status" value="1"/>
</dbReference>
<evidence type="ECO:0000313" key="4">
    <source>
        <dbReference type="Proteomes" id="UP001159363"/>
    </source>
</evidence>
<gene>
    <name evidence="3" type="ORF">PR048_022320</name>
</gene>
<evidence type="ECO:0000313" key="3">
    <source>
        <dbReference type="EMBL" id="KAJ8877861.1"/>
    </source>
</evidence>
<evidence type="ECO:0000259" key="2">
    <source>
        <dbReference type="Pfam" id="PF05699"/>
    </source>
</evidence>
<feature type="domain" description="HAT C-terminal dimerisation" evidence="2">
    <location>
        <begin position="250"/>
        <end position="303"/>
    </location>
</feature>
<dbReference type="Proteomes" id="UP001159363">
    <property type="component" value="Chromosome 7"/>
</dbReference>
<evidence type="ECO:0000256" key="1">
    <source>
        <dbReference type="SAM" id="MobiDB-lite"/>
    </source>
</evidence>
<reference evidence="3 4" key="1">
    <citation type="submission" date="2023-02" db="EMBL/GenBank/DDBJ databases">
        <title>LHISI_Scaffold_Assembly.</title>
        <authorList>
            <person name="Stuart O.P."/>
            <person name="Cleave R."/>
            <person name="Magrath M.J.L."/>
            <person name="Mikheyev A.S."/>
        </authorList>
    </citation>
    <scope>NUCLEOTIDE SEQUENCE [LARGE SCALE GENOMIC DNA]</scope>
    <source>
        <strain evidence="3">Daus_M_001</strain>
        <tissue evidence="3">Leg muscle</tissue>
    </source>
</reference>
<organism evidence="3 4">
    <name type="scientific">Dryococelus australis</name>
    <dbReference type="NCBI Taxonomy" id="614101"/>
    <lineage>
        <taxon>Eukaryota</taxon>
        <taxon>Metazoa</taxon>
        <taxon>Ecdysozoa</taxon>
        <taxon>Arthropoda</taxon>
        <taxon>Hexapoda</taxon>
        <taxon>Insecta</taxon>
        <taxon>Pterygota</taxon>
        <taxon>Neoptera</taxon>
        <taxon>Polyneoptera</taxon>
        <taxon>Phasmatodea</taxon>
        <taxon>Verophasmatodea</taxon>
        <taxon>Anareolatae</taxon>
        <taxon>Phasmatidae</taxon>
        <taxon>Eurycanthinae</taxon>
        <taxon>Dryococelus</taxon>
    </lineage>
</organism>